<comment type="caution">
    <text evidence="1">The sequence shown here is derived from an EMBL/GenBank/DDBJ whole genome shotgun (WGS) entry which is preliminary data.</text>
</comment>
<protein>
    <submittedName>
        <fullName evidence="1">Uncharacterized protein</fullName>
    </submittedName>
</protein>
<dbReference type="Proteomes" id="UP000606991">
    <property type="component" value="Unassembled WGS sequence"/>
</dbReference>
<reference evidence="1 2" key="1">
    <citation type="submission" date="2020-10" db="EMBL/GenBank/DDBJ databases">
        <title>Ca. Dormibacterota MAGs.</title>
        <authorList>
            <person name="Montgomery K."/>
        </authorList>
    </citation>
    <scope>NUCLEOTIDE SEQUENCE [LARGE SCALE GENOMIC DNA]</scope>
    <source>
        <strain evidence="1">SC8812_S17_18</strain>
    </source>
</reference>
<dbReference type="EMBL" id="JAEKNS010000154">
    <property type="protein sequence ID" value="MBJ7596265.1"/>
    <property type="molecule type" value="Genomic_DNA"/>
</dbReference>
<organism evidence="1 2">
    <name type="scientific">Candidatus Aeolococcus gillhamiae</name>
    <dbReference type="NCBI Taxonomy" id="3127015"/>
    <lineage>
        <taxon>Bacteria</taxon>
        <taxon>Bacillati</taxon>
        <taxon>Candidatus Dormiibacterota</taxon>
        <taxon>Candidatus Dormibacteria</taxon>
        <taxon>Candidatus Aeolococcales</taxon>
        <taxon>Candidatus Aeolococcaceae</taxon>
        <taxon>Candidatus Aeolococcus</taxon>
    </lineage>
</organism>
<accession>A0A934K5T3</accession>
<dbReference type="AlphaFoldDB" id="A0A934K5T3"/>
<name>A0A934K5T3_9BACT</name>
<proteinExistence type="predicted"/>
<evidence type="ECO:0000313" key="2">
    <source>
        <dbReference type="Proteomes" id="UP000606991"/>
    </source>
</evidence>
<evidence type="ECO:0000313" key="1">
    <source>
        <dbReference type="EMBL" id="MBJ7596265.1"/>
    </source>
</evidence>
<sequence length="51" mass="5082">MAGCVVTVNEADELVVPPAVVTVIGPLVAPLGTLVEICESLEVVTVAAVPP</sequence>
<gene>
    <name evidence="1" type="ORF">JF886_15665</name>
</gene>